<dbReference type="EMBL" id="VLJS01000097">
    <property type="protein sequence ID" value="TWH05073.1"/>
    <property type="molecule type" value="Genomic_DNA"/>
</dbReference>
<reference evidence="2 3" key="1">
    <citation type="submission" date="2019-07" db="EMBL/GenBank/DDBJ databases">
        <title>Genome sequencing of lignin-degrading bacterial isolates.</title>
        <authorList>
            <person name="Gladden J."/>
        </authorList>
    </citation>
    <scope>NUCLEOTIDE SEQUENCE [LARGE SCALE GENOMIC DNA]</scope>
    <source>
        <strain evidence="2 3">J19</strain>
    </source>
</reference>
<comment type="caution">
    <text evidence="2">The sequence shown here is derived from an EMBL/GenBank/DDBJ whole genome shotgun (WGS) entry which is preliminary data.</text>
</comment>
<dbReference type="AlphaFoldDB" id="A0A562D5U3"/>
<organism evidence="2 3">
    <name type="scientific">Pseudoxanthomonas taiwanensis J19</name>
    <dbReference type="NCBI Taxonomy" id="935569"/>
    <lineage>
        <taxon>Bacteria</taxon>
        <taxon>Pseudomonadati</taxon>
        <taxon>Pseudomonadota</taxon>
        <taxon>Gammaproteobacteria</taxon>
        <taxon>Lysobacterales</taxon>
        <taxon>Lysobacteraceae</taxon>
        <taxon>Pseudoxanthomonas</taxon>
    </lineage>
</organism>
<feature type="region of interest" description="Disordered" evidence="1">
    <location>
        <begin position="360"/>
        <end position="393"/>
    </location>
</feature>
<feature type="region of interest" description="Disordered" evidence="1">
    <location>
        <begin position="225"/>
        <end position="247"/>
    </location>
</feature>
<sequence length="393" mass="41598">MPVETDWCAGLGMAHALQAVDRQPAALDQGCLRERGQVRAGHLQRSVVAGVQQDQLLAPADLHREAQCVLAAPRQRGGRQLRVAAWRKFRQDFQFVRAQPERAEAGEQVQADEGRLHRVGHAEGDVAEADSPKLQVYRRGQSDLRPPRRIAGIDAEAVPHLQSHRLRCAATDVGMGGAGIDDEVHLDVARLAVAAAADPAAHHGNAGAIGHGHARARRGRRVQGPLARPSGEGLEARPGHRGQFPAGAQRRGDVFAVEHAHLFHLHGPATDVASQQQVAGQQAAAEVHQLLSGLGHDLRVGDARACPTGRLRQVAQSAVVTGASCMAGRGVRLADHGQGAGIGLHHRGGNAMAVARGHVAGRRGACRKPGQDREHRQSHQHLQARSCTGGGAG</sequence>
<dbReference type="Proteomes" id="UP000321583">
    <property type="component" value="Unassembled WGS sequence"/>
</dbReference>
<evidence type="ECO:0000313" key="2">
    <source>
        <dbReference type="EMBL" id="TWH05073.1"/>
    </source>
</evidence>
<evidence type="ECO:0000256" key="1">
    <source>
        <dbReference type="SAM" id="MobiDB-lite"/>
    </source>
</evidence>
<gene>
    <name evidence="2" type="ORF">L613_006500000190</name>
</gene>
<accession>A0A562D5U3</accession>
<protein>
    <submittedName>
        <fullName evidence="2">Uncharacterized protein</fullName>
    </submittedName>
</protein>
<keyword evidence="3" id="KW-1185">Reference proteome</keyword>
<proteinExistence type="predicted"/>
<evidence type="ECO:0000313" key="3">
    <source>
        <dbReference type="Proteomes" id="UP000321583"/>
    </source>
</evidence>
<name>A0A562D5U3_9GAMM</name>